<organism evidence="2 3">
    <name type="scientific">Streptomyces enissocaesilis</name>
    <dbReference type="NCBI Taxonomy" id="332589"/>
    <lineage>
        <taxon>Bacteria</taxon>
        <taxon>Bacillati</taxon>
        <taxon>Actinomycetota</taxon>
        <taxon>Actinomycetes</taxon>
        <taxon>Kitasatosporales</taxon>
        <taxon>Streptomycetaceae</taxon>
        <taxon>Streptomyces</taxon>
        <taxon>Streptomyces rochei group</taxon>
    </lineage>
</organism>
<evidence type="ECO:0000313" key="3">
    <source>
        <dbReference type="Proteomes" id="UP001500403"/>
    </source>
</evidence>
<accession>A0ABP6K510</accession>
<feature type="compositionally biased region" description="Low complexity" evidence="1">
    <location>
        <begin position="118"/>
        <end position="143"/>
    </location>
</feature>
<evidence type="ECO:0000313" key="2">
    <source>
        <dbReference type="EMBL" id="GAA2961369.1"/>
    </source>
</evidence>
<dbReference type="EMBL" id="BAAAUD010000051">
    <property type="protein sequence ID" value="GAA2961369.1"/>
    <property type="molecule type" value="Genomic_DNA"/>
</dbReference>
<gene>
    <name evidence="2" type="ORF">GCM10010446_53680</name>
</gene>
<name>A0ABP6K510_9ACTN</name>
<proteinExistence type="predicted"/>
<dbReference type="Proteomes" id="UP001500403">
    <property type="component" value="Unassembled WGS sequence"/>
</dbReference>
<comment type="caution">
    <text evidence="2">The sequence shown here is derived from an EMBL/GenBank/DDBJ whole genome shotgun (WGS) entry which is preliminary data.</text>
</comment>
<protein>
    <submittedName>
        <fullName evidence="2">Uncharacterized protein</fullName>
    </submittedName>
</protein>
<sequence length="160" mass="16600">MGGARGREHFAAGARRLLGRQGGALLQAVLEVLEGLEGASRQEPPHEPGVRFFADDVMDRHHVGRLILAGAPASRGTRFRRAREASASPAADGPGGQGFLRGGTAVEGGAAGAPYRVRAPLPSRSSSSKRPSTMSPMSPMPSARSRRQGGGPSGRCQPAR</sequence>
<reference evidence="3" key="1">
    <citation type="journal article" date="2019" name="Int. J. Syst. Evol. Microbiol.">
        <title>The Global Catalogue of Microorganisms (GCM) 10K type strain sequencing project: providing services to taxonomists for standard genome sequencing and annotation.</title>
        <authorList>
            <consortium name="The Broad Institute Genomics Platform"/>
            <consortium name="The Broad Institute Genome Sequencing Center for Infectious Disease"/>
            <person name="Wu L."/>
            <person name="Ma J."/>
        </authorList>
    </citation>
    <scope>NUCLEOTIDE SEQUENCE [LARGE SCALE GENOMIC DNA]</scope>
    <source>
        <strain evidence="3">JCM 9088</strain>
    </source>
</reference>
<feature type="region of interest" description="Disordered" evidence="1">
    <location>
        <begin position="72"/>
        <end position="160"/>
    </location>
</feature>
<evidence type="ECO:0000256" key="1">
    <source>
        <dbReference type="SAM" id="MobiDB-lite"/>
    </source>
</evidence>
<keyword evidence="3" id="KW-1185">Reference proteome</keyword>
<feature type="compositionally biased region" description="Gly residues" evidence="1">
    <location>
        <begin position="93"/>
        <end position="111"/>
    </location>
</feature>